<dbReference type="AlphaFoldDB" id="A0A2P2MZR1"/>
<evidence type="ECO:0000256" key="1">
    <source>
        <dbReference type="SAM" id="MobiDB-lite"/>
    </source>
</evidence>
<evidence type="ECO:0000313" key="2">
    <source>
        <dbReference type="EMBL" id="MBX35703.1"/>
    </source>
</evidence>
<reference evidence="2" key="1">
    <citation type="submission" date="2018-02" db="EMBL/GenBank/DDBJ databases">
        <title>Rhizophora mucronata_Transcriptome.</title>
        <authorList>
            <person name="Meera S.P."/>
            <person name="Sreeshan A."/>
            <person name="Augustine A."/>
        </authorList>
    </citation>
    <scope>NUCLEOTIDE SEQUENCE</scope>
    <source>
        <tissue evidence="2">Leaf</tissue>
    </source>
</reference>
<accession>A0A2P2MZR1</accession>
<proteinExistence type="predicted"/>
<protein>
    <submittedName>
        <fullName evidence="2">Uncharacterized protein</fullName>
    </submittedName>
</protein>
<feature type="region of interest" description="Disordered" evidence="1">
    <location>
        <begin position="1"/>
        <end position="24"/>
    </location>
</feature>
<feature type="compositionally biased region" description="Basic and acidic residues" evidence="1">
    <location>
        <begin position="1"/>
        <end position="12"/>
    </location>
</feature>
<sequence>MNTWKREDDDKPLSGYQHSTPYASRNICFGHGNHA</sequence>
<organism evidence="2">
    <name type="scientific">Rhizophora mucronata</name>
    <name type="common">Asiatic mangrove</name>
    <dbReference type="NCBI Taxonomy" id="61149"/>
    <lineage>
        <taxon>Eukaryota</taxon>
        <taxon>Viridiplantae</taxon>
        <taxon>Streptophyta</taxon>
        <taxon>Embryophyta</taxon>
        <taxon>Tracheophyta</taxon>
        <taxon>Spermatophyta</taxon>
        <taxon>Magnoliopsida</taxon>
        <taxon>eudicotyledons</taxon>
        <taxon>Gunneridae</taxon>
        <taxon>Pentapetalae</taxon>
        <taxon>rosids</taxon>
        <taxon>fabids</taxon>
        <taxon>Malpighiales</taxon>
        <taxon>Rhizophoraceae</taxon>
        <taxon>Rhizophora</taxon>
    </lineage>
</organism>
<name>A0A2P2MZR1_RHIMU</name>
<dbReference type="EMBL" id="GGEC01055219">
    <property type="protein sequence ID" value="MBX35703.1"/>
    <property type="molecule type" value="Transcribed_RNA"/>
</dbReference>